<feature type="domain" description="PilZ" evidence="1">
    <location>
        <begin position="474"/>
        <end position="560"/>
    </location>
</feature>
<evidence type="ECO:0000259" key="1">
    <source>
        <dbReference type="Pfam" id="PF07238"/>
    </source>
</evidence>
<comment type="caution">
    <text evidence="2">The sequence shown here is derived from an EMBL/GenBank/DDBJ whole genome shotgun (WGS) entry which is preliminary data.</text>
</comment>
<organism evidence="2 3">
    <name type="scientific">Celerinatantimonas yamalensis</name>
    <dbReference type="NCBI Taxonomy" id="559956"/>
    <lineage>
        <taxon>Bacteria</taxon>
        <taxon>Pseudomonadati</taxon>
        <taxon>Pseudomonadota</taxon>
        <taxon>Gammaproteobacteria</taxon>
        <taxon>Celerinatantimonadaceae</taxon>
        <taxon>Celerinatantimonas</taxon>
    </lineage>
</organism>
<evidence type="ECO:0000313" key="3">
    <source>
        <dbReference type="Proteomes" id="UP001629953"/>
    </source>
</evidence>
<reference evidence="2 3" key="1">
    <citation type="journal article" date="2013" name="Int. J. Syst. Evol. Microbiol.">
        <title>Celerinatantimonas yamalensis sp. nov., a cold-adapted diazotrophic bacterium from a cold permafrost brine.</title>
        <authorList>
            <person name="Shcherbakova V."/>
            <person name="Chuvilskaya N."/>
            <person name="Rivkina E."/>
            <person name="Demidov N."/>
            <person name="Uchaeva V."/>
            <person name="Suetin S."/>
            <person name="Suzina N."/>
            <person name="Gilichinsky D."/>
        </authorList>
    </citation>
    <scope>NUCLEOTIDE SEQUENCE [LARGE SCALE GENOMIC DNA]</scope>
    <source>
        <strain evidence="2 3">C7</strain>
    </source>
</reference>
<dbReference type="EMBL" id="JBEQCT010000005">
    <property type="protein sequence ID" value="MFM2485737.1"/>
    <property type="molecule type" value="Genomic_DNA"/>
</dbReference>
<feature type="domain" description="PilZ" evidence="1">
    <location>
        <begin position="142"/>
        <end position="235"/>
    </location>
</feature>
<dbReference type="Pfam" id="PF07238">
    <property type="entry name" value="PilZ"/>
    <property type="match status" value="2"/>
</dbReference>
<dbReference type="SUPFAM" id="SSF141371">
    <property type="entry name" value="PilZ domain-like"/>
    <property type="match status" value="1"/>
</dbReference>
<dbReference type="Gene3D" id="2.40.10.220">
    <property type="entry name" value="predicted glycosyltransferase like domains"/>
    <property type="match status" value="1"/>
</dbReference>
<sequence>MDQQREIELLNQLIPLHREADFNEIFQRMSEAEGKKSQFLLKMELKRLVTPSRRIIDLRDKVEGDCQPFAYKDMTHYLDEVGIKAFNKLIAFYGDYTQGVYEQMQHTENNLRELKNNPNTPKRAPKTATHIKAIQFGHYYDRVEERMFISLPIEIQTAQMMIYAGMSSNMSLSGLRIRYDRDEDPQIGEHLTIFFTGLEKEFANPILSRGTDYVIVDFHRDDKGLWVRLQRLNRDDQEFDTFFEKFLNAYKGRYRVDIIHLEDAIVTKSYQQFFLPNSHSLPLYFSGEHPPQLRYVLCNNNSQDILGYWYNEHRQNLLGQLFHNQRIAQLVQRPSGQTILYSFIHSYNRKLYFYSATHDELIAHPDLRRLFFQFGASKSSWRVFLFQWQRVHLENAFAPSIVPNQPLRADETLAREKLADLSYLGLLTDITQESSSKRYQQRFQSSLNPNRLQRFGQYRYPIPHVQVISHKYLQLRKEARYQYRSLAEVTINNQQLVGWVTDFSTGGMRIELDQPISLQFGETITINLPQFQKLVRTYRLSRLPYQVVNVQKNRQTLHLQAIDELHEGSRFFTQLIANNLDKLGEAPEVNVMEGLSEALRHLYCYDLFKHVLFVSRDGSRLKLEALAYGKSPSYLDPLLRLSRAQHQADLSQLIRPELWQDWLFTPLKAMDNPSDKLTLRLLMHINRNNKQVMACRREVDFDSIQAVDDFVSQAMDSGHFRYIELTASRASKPDLDYIKQEMNYVERYATHKVKELEALLWSNYAVVEINDLTYEWQALQYK</sequence>
<evidence type="ECO:0000313" key="2">
    <source>
        <dbReference type="EMBL" id="MFM2485737.1"/>
    </source>
</evidence>
<accession>A0ABW9G893</accession>
<dbReference type="InterPro" id="IPR009875">
    <property type="entry name" value="PilZ_domain"/>
</dbReference>
<gene>
    <name evidence="2" type="ORF">ABUE30_11830</name>
</gene>
<proteinExistence type="predicted"/>
<dbReference type="Proteomes" id="UP001629953">
    <property type="component" value="Unassembled WGS sequence"/>
</dbReference>
<keyword evidence="3" id="KW-1185">Reference proteome</keyword>
<protein>
    <submittedName>
        <fullName evidence="2">PilZ domain-containing protein</fullName>
    </submittedName>
</protein>
<dbReference type="RefSeq" id="WP_408623984.1">
    <property type="nucleotide sequence ID" value="NZ_JBEQCT010000005.1"/>
</dbReference>
<name>A0ABW9G893_9GAMM</name>